<evidence type="ECO:0000313" key="2">
    <source>
        <dbReference type="EMBL" id="MQY06576.1"/>
    </source>
</evidence>
<keyword evidence="3" id="KW-1185">Reference proteome</keyword>
<sequence length="141" mass="14515">MNKLVRRVLPVAAVAAAATAVMVPAQANGIKWSVLYGAQLCGSGYQVIDAVGHGSEATTVLAYNSDNGHNCVVTVREAPVFGSGPVNLSATLQVSGQSAVTDRGYYSKYAGPIWADGDARCVIWGGSAPGSSWLSGWSHCS</sequence>
<gene>
    <name evidence="2" type="ORF">ACRB68_46700</name>
</gene>
<evidence type="ECO:0000256" key="1">
    <source>
        <dbReference type="SAM" id="SignalP"/>
    </source>
</evidence>
<keyword evidence="1" id="KW-0732">Signal</keyword>
<reference evidence="2 3" key="1">
    <citation type="submission" date="2019-10" db="EMBL/GenBank/DDBJ databases">
        <title>Actinomadura rubteroloni sp. nov. and Actinomadura macrotermitis sp. nov., isolated from the gut of fungus growing-termite Macrotermes natalensis.</title>
        <authorList>
            <person name="Benndorf R."/>
            <person name="Martin K."/>
            <person name="Kuefner M."/>
            <person name="De Beer W."/>
            <person name="Kaster A.-K."/>
            <person name="Vollmers J."/>
            <person name="Poulsen M."/>
            <person name="Beemelmanns C."/>
        </authorList>
    </citation>
    <scope>NUCLEOTIDE SEQUENCE [LARGE SCALE GENOMIC DNA]</scope>
    <source>
        <strain evidence="2 3">RB68</strain>
    </source>
</reference>
<dbReference type="EMBL" id="WEGH01000003">
    <property type="protein sequence ID" value="MQY06576.1"/>
    <property type="molecule type" value="Genomic_DNA"/>
</dbReference>
<feature type="chain" id="PRO_5029643814" description="Spore-associated protein A" evidence="1">
    <location>
        <begin position="28"/>
        <end position="141"/>
    </location>
</feature>
<accession>A0A7K0BZS8</accession>
<organism evidence="2 3">
    <name type="scientific">Actinomadura macrotermitis</name>
    <dbReference type="NCBI Taxonomy" id="2585200"/>
    <lineage>
        <taxon>Bacteria</taxon>
        <taxon>Bacillati</taxon>
        <taxon>Actinomycetota</taxon>
        <taxon>Actinomycetes</taxon>
        <taxon>Streptosporangiales</taxon>
        <taxon>Thermomonosporaceae</taxon>
        <taxon>Actinomadura</taxon>
    </lineage>
</organism>
<feature type="signal peptide" evidence="1">
    <location>
        <begin position="1"/>
        <end position="27"/>
    </location>
</feature>
<dbReference type="AlphaFoldDB" id="A0A7K0BZS8"/>
<proteinExistence type="predicted"/>
<dbReference type="Proteomes" id="UP000487268">
    <property type="component" value="Unassembled WGS sequence"/>
</dbReference>
<comment type="caution">
    <text evidence="2">The sequence shown here is derived from an EMBL/GenBank/DDBJ whole genome shotgun (WGS) entry which is preliminary data.</text>
</comment>
<protein>
    <recommendedName>
        <fullName evidence="4">Spore-associated protein A</fullName>
    </recommendedName>
</protein>
<dbReference type="RefSeq" id="WP_153535914.1">
    <property type="nucleotide sequence ID" value="NZ_WEGH01000003.1"/>
</dbReference>
<evidence type="ECO:0000313" key="3">
    <source>
        <dbReference type="Proteomes" id="UP000487268"/>
    </source>
</evidence>
<dbReference type="OrthoDB" id="1099523at2"/>
<evidence type="ECO:0008006" key="4">
    <source>
        <dbReference type="Google" id="ProtNLM"/>
    </source>
</evidence>
<name>A0A7K0BZS8_9ACTN</name>